<gene>
    <name evidence="3" type="ORF">EJ02DRAFT_436698</name>
</gene>
<dbReference type="Gene3D" id="3.90.1200.10">
    <property type="match status" value="1"/>
</dbReference>
<dbReference type="OrthoDB" id="10003767at2759"/>
<organism evidence="3 4">
    <name type="scientific">Clathrospora elynae</name>
    <dbReference type="NCBI Taxonomy" id="706981"/>
    <lineage>
        <taxon>Eukaryota</taxon>
        <taxon>Fungi</taxon>
        <taxon>Dikarya</taxon>
        <taxon>Ascomycota</taxon>
        <taxon>Pezizomycotina</taxon>
        <taxon>Dothideomycetes</taxon>
        <taxon>Pleosporomycetidae</taxon>
        <taxon>Pleosporales</taxon>
        <taxon>Diademaceae</taxon>
        <taxon>Clathrospora</taxon>
    </lineage>
</organism>
<feature type="region of interest" description="Disordered" evidence="1">
    <location>
        <begin position="1"/>
        <end position="39"/>
    </location>
</feature>
<proteinExistence type="predicted"/>
<feature type="domain" description="Aminoglycoside phosphotransferase" evidence="2">
    <location>
        <begin position="86"/>
        <end position="126"/>
    </location>
</feature>
<name>A0A6A5SGZ2_9PLEO</name>
<dbReference type="SUPFAM" id="SSF56112">
    <property type="entry name" value="Protein kinase-like (PK-like)"/>
    <property type="match status" value="1"/>
</dbReference>
<evidence type="ECO:0000313" key="4">
    <source>
        <dbReference type="Proteomes" id="UP000800038"/>
    </source>
</evidence>
<dbReference type="InterPro" id="IPR011009">
    <property type="entry name" value="Kinase-like_dom_sf"/>
</dbReference>
<evidence type="ECO:0000313" key="3">
    <source>
        <dbReference type="EMBL" id="KAF1939010.1"/>
    </source>
</evidence>
<evidence type="ECO:0000259" key="2">
    <source>
        <dbReference type="Pfam" id="PF01636"/>
    </source>
</evidence>
<dbReference type="PANTHER" id="PTHR21310:SF51">
    <property type="entry name" value="AMINOGLYCOSIDE PHOSPHOTRANSFERASE DOMAIN-CONTAINING PROTEIN"/>
    <property type="match status" value="1"/>
</dbReference>
<dbReference type="InterPro" id="IPR002575">
    <property type="entry name" value="Aminoglycoside_PTrfase"/>
</dbReference>
<evidence type="ECO:0000256" key="1">
    <source>
        <dbReference type="SAM" id="MobiDB-lite"/>
    </source>
</evidence>
<accession>A0A6A5SGZ2</accession>
<dbReference type="Pfam" id="PF01636">
    <property type="entry name" value="APH"/>
    <property type="match status" value="1"/>
</dbReference>
<dbReference type="EMBL" id="ML976090">
    <property type="protein sequence ID" value="KAF1939010.1"/>
    <property type="molecule type" value="Genomic_DNA"/>
</dbReference>
<dbReference type="InterPro" id="IPR051678">
    <property type="entry name" value="AGP_Transferase"/>
</dbReference>
<dbReference type="AlphaFoldDB" id="A0A6A5SGZ2"/>
<keyword evidence="4" id="KW-1185">Reference proteome</keyword>
<sequence length="251" mass="28301">MLRSKLVLPETKTVEPMAPAPHRKLVSEPSDAESESGGKNGAIIVGEVSQSYSEGQGDVTLEEEELRHKTMMVPAIAVSKKDPTDLDEEETFVLRHTDFDLQNILVDKDGNVAGIIDWDNCLAVPRYIGYASLPDLLRRDWKNDYSLTDAPHMPSWQMQKYAQFYANAMAETGCSDVKYTRRSAVYRTIAEDLHQGDPKDVIAKMFAHIPGLRMTWMEEFQRLLDEDWPGPEDYLKQSIADLLDPSIPSPS</sequence>
<dbReference type="PANTHER" id="PTHR21310">
    <property type="entry name" value="AMINOGLYCOSIDE PHOSPHOTRANSFERASE-RELATED-RELATED"/>
    <property type="match status" value="1"/>
</dbReference>
<protein>
    <recommendedName>
        <fullName evidence="2">Aminoglycoside phosphotransferase domain-containing protein</fullName>
    </recommendedName>
</protein>
<reference evidence="3" key="1">
    <citation type="journal article" date="2020" name="Stud. Mycol.">
        <title>101 Dothideomycetes genomes: a test case for predicting lifestyles and emergence of pathogens.</title>
        <authorList>
            <person name="Haridas S."/>
            <person name="Albert R."/>
            <person name="Binder M."/>
            <person name="Bloem J."/>
            <person name="Labutti K."/>
            <person name="Salamov A."/>
            <person name="Andreopoulos B."/>
            <person name="Baker S."/>
            <person name="Barry K."/>
            <person name="Bills G."/>
            <person name="Bluhm B."/>
            <person name="Cannon C."/>
            <person name="Castanera R."/>
            <person name="Culley D."/>
            <person name="Daum C."/>
            <person name="Ezra D."/>
            <person name="Gonzalez J."/>
            <person name="Henrissat B."/>
            <person name="Kuo A."/>
            <person name="Liang C."/>
            <person name="Lipzen A."/>
            <person name="Lutzoni F."/>
            <person name="Magnuson J."/>
            <person name="Mondo S."/>
            <person name="Nolan M."/>
            <person name="Ohm R."/>
            <person name="Pangilinan J."/>
            <person name="Park H.-J."/>
            <person name="Ramirez L."/>
            <person name="Alfaro M."/>
            <person name="Sun H."/>
            <person name="Tritt A."/>
            <person name="Yoshinaga Y."/>
            <person name="Zwiers L.-H."/>
            <person name="Turgeon B."/>
            <person name="Goodwin S."/>
            <person name="Spatafora J."/>
            <person name="Crous P."/>
            <person name="Grigoriev I."/>
        </authorList>
    </citation>
    <scope>NUCLEOTIDE SEQUENCE</scope>
    <source>
        <strain evidence="3">CBS 161.51</strain>
    </source>
</reference>
<dbReference type="Proteomes" id="UP000800038">
    <property type="component" value="Unassembled WGS sequence"/>
</dbReference>